<dbReference type="CDD" id="cd00158">
    <property type="entry name" value="RHOD"/>
    <property type="match status" value="1"/>
</dbReference>
<evidence type="ECO:0000313" key="3">
    <source>
        <dbReference type="EMBL" id="MBP2023416.1"/>
    </source>
</evidence>
<dbReference type="Pfam" id="PF00581">
    <property type="entry name" value="Rhodanese"/>
    <property type="match status" value="1"/>
</dbReference>
<organism evidence="3 4">
    <name type="scientific">Clostridium punense</name>
    <dbReference type="NCBI Taxonomy" id="1054297"/>
    <lineage>
        <taxon>Bacteria</taxon>
        <taxon>Bacillati</taxon>
        <taxon>Bacillota</taxon>
        <taxon>Clostridia</taxon>
        <taxon>Eubacteriales</taxon>
        <taxon>Clostridiaceae</taxon>
        <taxon>Clostridium</taxon>
    </lineage>
</organism>
<dbReference type="EMBL" id="JAGGLL010000028">
    <property type="protein sequence ID" value="MBP2023416.1"/>
    <property type="molecule type" value="Genomic_DNA"/>
</dbReference>
<dbReference type="InterPro" id="IPR036873">
    <property type="entry name" value="Rhodanese-like_dom_sf"/>
</dbReference>
<name>A0ABS4K8F2_9CLOT</name>
<dbReference type="InterPro" id="IPR001763">
    <property type="entry name" value="Rhodanese-like_dom"/>
</dbReference>
<feature type="signal peptide" evidence="1">
    <location>
        <begin position="1"/>
        <end position="20"/>
    </location>
</feature>
<evidence type="ECO:0000259" key="2">
    <source>
        <dbReference type="PROSITE" id="PS50206"/>
    </source>
</evidence>
<evidence type="ECO:0000256" key="1">
    <source>
        <dbReference type="SAM" id="SignalP"/>
    </source>
</evidence>
<accession>A0ABS4K8F2</accession>
<evidence type="ECO:0000313" key="4">
    <source>
        <dbReference type="Proteomes" id="UP001519308"/>
    </source>
</evidence>
<dbReference type="PROSITE" id="PS51257">
    <property type="entry name" value="PROKAR_LIPOPROTEIN"/>
    <property type="match status" value="1"/>
</dbReference>
<dbReference type="RefSeq" id="WP_021281680.1">
    <property type="nucleotide sequence ID" value="NZ_JAGGLL010000028.1"/>
</dbReference>
<dbReference type="PROSITE" id="PS50206">
    <property type="entry name" value="RHODANESE_3"/>
    <property type="match status" value="1"/>
</dbReference>
<comment type="caution">
    <text evidence="3">The sequence shown here is derived from an EMBL/GenBank/DDBJ whole genome shotgun (WGS) entry which is preliminary data.</text>
</comment>
<dbReference type="SMART" id="SM00450">
    <property type="entry name" value="RHOD"/>
    <property type="match status" value="1"/>
</dbReference>
<feature type="chain" id="PRO_5047290591" evidence="1">
    <location>
        <begin position="21"/>
        <end position="164"/>
    </location>
</feature>
<dbReference type="Proteomes" id="UP001519308">
    <property type="component" value="Unassembled WGS sequence"/>
</dbReference>
<feature type="domain" description="Rhodanese" evidence="2">
    <location>
        <begin position="65"/>
        <end position="164"/>
    </location>
</feature>
<proteinExistence type="predicted"/>
<reference evidence="3 4" key="1">
    <citation type="submission" date="2021-03" db="EMBL/GenBank/DDBJ databases">
        <title>Genomic Encyclopedia of Type Strains, Phase IV (KMG-IV): sequencing the most valuable type-strain genomes for metagenomic binning, comparative biology and taxonomic classification.</title>
        <authorList>
            <person name="Goeker M."/>
        </authorList>
    </citation>
    <scope>NUCLEOTIDE SEQUENCE [LARGE SCALE GENOMIC DNA]</scope>
    <source>
        <strain evidence="3 4">DSM 28650</strain>
    </source>
</reference>
<dbReference type="SUPFAM" id="SSF52821">
    <property type="entry name" value="Rhodanese/Cell cycle control phosphatase"/>
    <property type="match status" value="1"/>
</dbReference>
<sequence length="164" mass="17955">MKKIVSLVMTAVLVAGLAVGCSAKKDTGATQAAGTQQASTAQQTQTTEAKFKYYTADQVKESIEKKKDMILLDIQVENEYKEHHIKGVIPTYAYPVKTDDEKKKLDAALPKLEGTAPIVIVCPGGAGGAERTYDYLKTKGIKEDRLFILEKGQKAWPHADLLEK</sequence>
<protein>
    <submittedName>
        <fullName evidence="3">Rhodanese-related sulfurtransferase</fullName>
    </submittedName>
</protein>
<gene>
    <name evidence="3" type="ORF">J2Z44_003253</name>
</gene>
<keyword evidence="4" id="KW-1185">Reference proteome</keyword>
<dbReference type="Gene3D" id="3.40.250.10">
    <property type="entry name" value="Rhodanese-like domain"/>
    <property type="match status" value="1"/>
</dbReference>
<keyword evidence="1" id="KW-0732">Signal</keyword>